<organism evidence="2 3">
    <name type="scientific">Variovorax gossypii</name>
    <dbReference type="NCBI Taxonomy" id="1679495"/>
    <lineage>
        <taxon>Bacteria</taxon>
        <taxon>Pseudomonadati</taxon>
        <taxon>Pseudomonadota</taxon>
        <taxon>Betaproteobacteria</taxon>
        <taxon>Burkholderiales</taxon>
        <taxon>Comamonadaceae</taxon>
        <taxon>Variovorax</taxon>
    </lineage>
</organism>
<reference evidence="2 3" key="1">
    <citation type="submission" date="2018-12" db="EMBL/GenBank/DDBJ databases">
        <title>The genome of Variovorax gossypii DSM 100435.</title>
        <authorList>
            <person name="Gao J."/>
            <person name="Sun J."/>
        </authorList>
    </citation>
    <scope>NUCLEOTIDE SEQUENCE [LARGE SCALE GENOMIC DNA]</scope>
    <source>
        <strain evidence="2 3">DSM 100435</strain>
    </source>
</reference>
<dbReference type="AlphaFoldDB" id="A0A3S0HCX0"/>
<accession>A0A3S0HCX0</accession>
<dbReference type="Proteomes" id="UP000267418">
    <property type="component" value="Unassembled WGS sequence"/>
</dbReference>
<keyword evidence="3" id="KW-1185">Reference proteome</keyword>
<evidence type="ECO:0000256" key="1">
    <source>
        <dbReference type="SAM" id="MobiDB-lite"/>
    </source>
</evidence>
<name>A0A3S0HCX0_9BURK</name>
<sequence>MLHFLRTLFGGKSGRPISGDVEPTAQQGLLPPAVISADGLPDLHLSQHLSLHEGFPAMKWAEVESWLSDTESPAAQAHAWEAAEKAWLLHFRQALGPAFQLREAESAMLLSSLDDGVARATLNYMVRTLARVAATLDGLAQIPSWGKDILIVFDDAESYYRYVAHYYPDQGEFAFSSGMYINDGCAHFVTVKADLSAIEPVIAHEMTHSCLAHLPLPLWLNEGLAVNTELRITGGSGSYPGTHELRRKHLGFWGPQEIQEFWSGESFKRTDDGNMLSYDLARLIVSHFASDWETFKRFVLDADASDAGATSARENLRIDLGELACALLEKEPSPPWGPQPQNWEQPSVPPTQRDTVRTG</sequence>
<proteinExistence type="predicted"/>
<dbReference type="RefSeq" id="WP_126472144.1">
    <property type="nucleotide sequence ID" value="NZ_RXOE01000005.1"/>
</dbReference>
<dbReference type="OrthoDB" id="256673at2"/>
<dbReference type="EMBL" id="RXOE01000005">
    <property type="protein sequence ID" value="RTQ32880.1"/>
    <property type="molecule type" value="Genomic_DNA"/>
</dbReference>
<evidence type="ECO:0000313" key="3">
    <source>
        <dbReference type="Proteomes" id="UP000267418"/>
    </source>
</evidence>
<gene>
    <name evidence="2" type="ORF">EJP69_19405</name>
</gene>
<protein>
    <recommendedName>
        <fullName evidence="4">DUF1570 domain-containing protein</fullName>
    </recommendedName>
</protein>
<evidence type="ECO:0000313" key="2">
    <source>
        <dbReference type="EMBL" id="RTQ32880.1"/>
    </source>
</evidence>
<feature type="compositionally biased region" description="Polar residues" evidence="1">
    <location>
        <begin position="339"/>
        <end position="353"/>
    </location>
</feature>
<comment type="caution">
    <text evidence="2">The sequence shown here is derived from an EMBL/GenBank/DDBJ whole genome shotgun (WGS) entry which is preliminary data.</text>
</comment>
<evidence type="ECO:0008006" key="4">
    <source>
        <dbReference type="Google" id="ProtNLM"/>
    </source>
</evidence>
<feature type="region of interest" description="Disordered" evidence="1">
    <location>
        <begin position="329"/>
        <end position="359"/>
    </location>
</feature>